<dbReference type="SUPFAM" id="SSF48403">
    <property type="entry name" value="Ankyrin repeat"/>
    <property type="match status" value="1"/>
</dbReference>
<dbReference type="InterPro" id="IPR036770">
    <property type="entry name" value="Ankyrin_rpt-contain_sf"/>
</dbReference>
<sequence>MNKETLLLVLNNVVLQKNIFRQVKEINQFETGSSFSWRIFRRNPRLLTNYKYFDLLKRFFEESKDFLVRNSDGETLLQYDSIFINLAKIGRLEDLKYLWELFDINNRRIAKHISKHYEFSSFQEIFRNAVENNHMEVVKFLMDPAIKFPWSYESALVISPKSKSLEMVQYLSKLFDQHNRDFKKVPKVYDEAAKVGRVDIIEWLIQNRPQDREGNNMYDGAISNKHIHVVQFLLGAGSKYDNTSGNLHGFAANVGQFEMLKLFHQKVSYNRYFSVQVAITGAVRCNNLEMLIWISKNYDSKQLVYPLNLIEIAVENNNLEMVKWLTENTPAMTTHKAMDSAASNNNLEIVKYLHTNRSEGCSSVAFDFSIGKGNMDVFNWLVENRTEQPQCTFRAMDVAAEGGHLEQIKWLHENRSEGCSTDAMDRSARFGHLAVLKWLHENRTEGCSSRILDYTDDFGIAKWICENRTEEFSASDLILNLLGQPGSFEAIKWICENTDVECPENTVEQALANDDMEVAEWMIINRSEFNNGEWRIDSDSILKLIEYDQCKAIAYILEHNLHEATKDELNEFQSKVKDEYPESLELLKIFSDHKTKNSNALVQFVSQDFVTGTNTRPHEESMQFESVEYRKDKSTHYGAEWFWSDRIIHQEVPSCKARGNNHFSAISKSTSKDGGEEREKMEKATLILHSNNIYTQSDSFNHIDTCNQ</sequence>
<evidence type="ECO:0000313" key="1">
    <source>
        <dbReference type="EMBL" id="EFA84978.1"/>
    </source>
</evidence>
<dbReference type="Gene3D" id="1.25.40.20">
    <property type="entry name" value="Ankyrin repeat-containing domain"/>
    <property type="match status" value="1"/>
</dbReference>
<dbReference type="RefSeq" id="XP_020437088.1">
    <property type="nucleotide sequence ID" value="XM_020572971.1"/>
</dbReference>
<dbReference type="InterPro" id="IPR002110">
    <property type="entry name" value="Ankyrin_rpt"/>
</dbReference>
<dbReference type="PANTHER" id="PTHR46586">
    <property type="entry name" value="ANKYRIN REPEAT-CONTAINING PROTEIN"/>
    <property type="match status" value="1"/>
</dbReference>
<proteinExistence type="predicted"/>
<dbReference type="SUPFAM" id="SSF140860">
    <property type="entry name" value="Pseudo ankyrin repeat-like"/>
    <property type="match status" value="2"/>
</dbReference>
<dbReference type="GeneID" id="31357498"/>
<evidence type="ECO:0008006" key="3">
    <source>
        <dbReference type="Google" id="ProtNLM"/>
    </source>
</evidence>
<organism evidence="1 2">
    <name type="scientific">Heterostelium pallidum (strain ATCC 26659 / Pp 5 / PN500)</name>
    <name type="common">Cellular slime mold</name>
    <name type="synonym">Polysphondylium pallidum</name>
    <dbReference type="NCBI Taxonomy" id="670386"/>
    <lineage>
        <taxon>Eukaryota</taxon>
        <taxon>Amoebozoa</taxon>
        <taxon>Evosea</taxon>
        <taxon>Eumycetozoa</taxon>
        <taxon>Dictyostelia</taxon>
        <taxon>Acytosteliales</taxon>
        <taxon>Acytosteliaceae</taxon>
        <taxon>Heterostelium</taxon>
    </lineage>
</organism>
<dbReference type="InterPro" id="IPR052050">
    <property type="entry name" value="SecEffector_AnkRepeat"/>
</dbReference>
<dbReference type="InParanoid" id="D3B104"/>
<name>D3B104_HETP5</name>
<dbReference type="Proteomes" id="UP000001396">
    <property type="component" value="Unassembled WGS sequence"/>
</dbReference>
<reference evidence="1 2" key="1">
    <citation type="journal article" date="2011" name="Genome Res.">
        <title>Phylogeny-wide analysis of social amoeba genomes highlights ancient origins for complex intercellular communication.</title>
        <authorList>
            <person name="Heidel A.J."/>
            <person name="Lawal H.M."/>
            <person name="Felder M."/>
            <person name="Schilde C."/>
            <person name="Helps N.R."/>
            <person name="Tunggal B."/>
            <person name="Rivero F."/>
            <person name="John U."/>
            <person name="Schleicher M."/>
            <person name="Eichinger L."/>
            <person name="Platzer M."/>
            <person name="Noegel A.A."/>
            <person name="Schaap P."/>
            <person name="Gloeckner G."/>
        </authorList>
    </citation>
    <scope>NUCLEOTIDE SEQUENCE [LARGE SCALE GENOMIC DNA]</scope>
    <source>
        <strain evidence="2">ATCC 26659 / Pp 5 / PN500</strain>
    </source>
</reference>
<comment type="caution">
    <text evidence="1">The sequence shown here is derived from an EMBL/GenBank/DDBJ whole genome shotgun (WGS) entry which is preliminary data.</text>
</comment>
<dbReference type="AlphaFoldDB" id="D3B104"/>
<accession>D3B104</accession>
<gene>
    <name evidence="1" type="ORF">PPL_01972</name>
</gene>
<keyword evidence="2" id="KW-1185">Reference proteome</keyword>
<dbReference type="PANTHER" id="PTHR46586:SF3">
    <property type="entry name" value="ANKYRIN REPEAT-CONTAINING PROTEIN"/>
    <property type="match status" value="1"/>
</dbReference>
<dbReference type="Pfam" id="PF13637">
    <property type="entry name" value="Ank_4"/>
    <property type="match status" value="1"/>
</dbReference>
<dbReference type="EMBL" id="ADBJ01000008">
    <property type="protein sequence ID" value="EFA84978.1"/>
    <property type="molecule type" value="Genomic_DNA"/>
</dbReference>
<protein>
    <recommendedName>
        <fullName evidence="3">Ankyrin repeat protein</fullName>
    </recommendedName>
</protein>
<evidence type="ECO:0000313" key="2">
    <source>
        <dbReference type="Proteomes" id="UP000001396"/>
    </source>
</evidence>